<gene>
    <name evidence="1" type="ORF">E5334_08485</name>
</gene>
<dbReference type="OrthoDB" id="9791535at2"/>
<protein>
    <submittedName>
        <fullName evidence="1">C_GCAxxG_C_C family protein</fullName>
    </submittedName>
</protein>
<evidence type="ECO:0000313" key="1">
    <source>
        <dbReference type="EMBL" id="TGY61432.1"/>
    </source>
</evidence>
<keyword evidence="2" id="KW-1185">Reference proteome</keyword>
<dbReference type="EMBL" id="SRYE01000005">
    <property type="protein sequence ID" value="TGY61432.1"/>
    <property type="molecule type" value="Genomic_DNA"/>
</dbReference>
<dbReference type="NCBIfam" id="TIGR01909">
    <property type="entry name" value="C_GCAxxG_C_C"/>
    <property type="match status" value="1"/>
</dbReference>
<name>A0A4S2EZI9_9ACTN</name>
<dbReference type="InterPro" id="IPR010181">
    <property type="entry name" value="CGCAxxGCC_motif"/>
</dbReference>
<sequence length="145" mass="14936">MSWTPTREEVVEDASNRHLSGSNCAQSVACALAPLTDLTVDQLFSATEGLGLGMGSMAGTCGAISGACIVAGCMNSCGDPDNPTTKKSTYAICRKLMDAYDEQVGSVTCAAIKGRTGGPILMPCHECVRTAAGIAYDILVAPQNQ</sequence>
<reference evidence="1 2" key="1">
    <citation type="submission" date="2019-04" db="EMBL/GenBank/DDBJ databases">
        <title>Microbes associate with the intestines of laboratory mice.</title>
        <authorList>
            <person name="Navarre W."/>
            <person name="Wong E."/>
            <person name="Huang K."/>
            <person name="Tropini C."/>
            <person name="Ng K."/>
            <person name="Yu B."/>
        </authorList>
    </citation>
    <scope>NUCLEOTIDE SEQUENCE [LARGE SCALE GENOMIC DNA]</scope>
    <source>
        <strain evidence="1 2">NM07_P-09</strain>
    </source>
</reference>
<dbReference type="Proteomes" id="UP000310263">
    <property type="component" value="Unassembled WGS sequence"/>
</dbReference>
<dbReference type="Pfam" id="PF09719">
    <property type="entry name" value="C_GCAxxG_C_C"/>
    <property type="match status" value="1"/>
</dbReference>
<dbReference type="AlphaFoldDB" id="A0A4S2EZI9"/>
<dbReference type="RefSeq" id="WP_136013154.1">
    <property type="nucleotide sequence ID" value="NZ_SRYE01000005.1"/>
</dbReference>
<proteinExistence type="predicted"/>
<evidence type="ECO:0000313" key="2">
    <source>
        <dbReference type="Proteomes" id="UP000310263"/>
    </source>
</evidence>
<accession>A0A4S2EZI9</accession>
<organism evidence="1 2">
    <name type="scientific">Muricaecibacterium torontonense</name>
    <dbReference type="NCBI Taxonomy" id="3032871"/>
    <lineage>
        <taxon>Bacteria</taxon>
        <taxon>Bacillati</taxon>
        <taxon>Actinomycetota</taxon>
        <taxon>Coriobacteriia</taxon>
        <taxon>Coriobacteriales</taxon>
        <taxon>Atopobiaceae</taxon>
        <taxon>Muricaecibacterium</taxon>
    </lineage>
</organism>
<comment type="caution">
    <text evidence="1">The sequence shown here is derived from an EMBL/GenBank/DDBJ whole genome shotgun (WGS) entry which is preliminary data.</text>
</comment>